<proteinExistence type="predicted"/>
<accession>A0A453AMW9</accession>
<feature type="compositionally biased region" description="Polar residues" evidence="1">
    <location>
        <begin position="264"/>
        <end position="273"/>
    </location>
</feature>
<dbReference type="PANTHER" id="PTHR33074">
    <property type="entry name" value="EXPRESSED PROTEIN-RELATED"/>
    <property type="match status" value="1"/>
</dbReference>
<evidence type="ECO:0000313" key="2">
    <source>
        <dbReference type="EnsemblPlants" id="AET2Gv20200900.1"/>
    </source>
</evidence>
<dbReference type="PANTHER" id="PTHR33074:SF139">
    <property type="entry name" value="OS09G0567000 PROTEIN"/>
    <property type="match status" value="1"/>
</dbReference>
<organism evidence="2 3">
    <name type="scientific">Aegilops tauschii subsp. strangulata</name>
    <name type="common">Goatgrass</name>
    <dbReference type="NCBI Taxonomy" id="200361"/>
    <lineage>
        <taxon>Eukaryota</taxon>
        <taxon>Viridiplantae</taxon>
        <taxon>Streptophyta</taxon>
        <taxon>Embryophyta</taxon>
        <taxon>Tracheophyta</taxon>
        <taxon>Spermatophyta</taxon>
        <taxon>Magnoliopsida</taxon>
        <taxon>Liliopsida</taxon>
        <taxon>Poales</taxon>
        <taxon>Poaceae</taxon>
        <taxon>BOP clade</taxon>
        <taxon>Pooideae</taxon>
        <taxon>Triticodae</taxon>
        <taxon>Triticeae</taxon>
        <taxon>Triticinae</taxon>
        <taxon>Aegilops</taxon>
    </lineage>
</organism>
<evidence type="ECO:0000313" key="3">
    <source>
        <dbReference type="Proteomes" id="UP000015105"/>
    </source>
</evidence>
<reference evidence="3" key="2">
    <citation type="journal article" date="2017" name="Nat. Plants">
        <title>The Aegilops tauschii genome reveals multiple impacts of transposons.</title>
        <authorList>
            <person name="Zhao G."/>
            <person name="Zou C."/>
            <person name="Li K."/>
            <person name="Wang K."/>
            <person name="Li T."/>
            <person name="Gao L."/>
            <person name="Zhang X."/>
            <person name="Wang H."/>
            <person name="Yang Z."/>
            <person name="Liu X."/>
            <person name="Jiang W."/>
            <person name="Mao L."/>
            <person name="Kong X."/>
            <person name="Jiao Y."/>
            <person name="Jia J."/>
        </authorList>
    </citation>
    <scope>NUCLEOTIDE SEQUENCE [LARGE SCALE GENOMIC DNA]</scope>
    <source>
        <strain evidence="3">cv. AL8/78</strain>
    </source>
</reference>
<name>A0A453AMW9_AEGTS</name>
<reference evidence="3" key="1">
    <citation type="journal article" date="2014" name="Science">
        <title>Ancient hybridizations among the ancestral genomes of bread wheat.</title>
        <authorList>
            <consortium name="International Wheat Genome Sequencing Consortium,"/>
            <person name="Marcussen T."/>
            <person name="Sandve S.R."/>
            <person name="Heier L."/>
            <person name="Spannagl M."/>
            <person name="Pfeifer M."/>
            <person name="Jakobsen K.S."/>
            <person name="Wulff B.B."/>
            <person name="Steuernagel B."/>
            <person name="Mayer K.F."/>
            <person name="Olsen O.A."/>
        </authorList>
    </citation>
    <scope>NUCLEOTIDE SEQUENCE [LARGE SCALE GENOMIC DNA]</scope>
    <source>
        <strain evidence="3">cv. AL8/78</strain>
    </source>
</reference>
<reference evidence="2" key="4">
    <citation type="submission" date="2019-03" db="UniProtKB">
        <authorList>
            <consortium name="EnsemblPlants"/>
        </authorList>
    </citation>
    <scope>IDENTIFICATION</scope>
</reference>
<dbReference type="Gramene" id="AET2Gv20200900.1">
    <property type="protein sequence ID" value="AET2Gv20200900.1"/>
    <property type="gene ID" value="AET2Gv20200900"/>
</dbReference>
<dbReference type="Proteomes" id="UP000015105">
    <property type="component" value="Chromosome 2D"/>
</dbReference>
<sequence>MSDDGFLESLFGKFYHDESLRPPPESGDGEAEDDSWDWHEALVDNAAYMIYERNHTTAQCPVSRKVRGGGVKQDFLQVTFCLSQPPHISYFCMSYTSRDPSQFRCEPTIFATEGNLAVIGLIHNWTLQNSPSCVYFVYRAPILGSQFPQLTLLPHPPSEVFPEQYESECQLGHNEIGILRYRSNSASKHLPFTPPTPTLSHNPLPPPFPAVANPTPPATTMMPTRSQRFAIMVLISTFSTSTIPSLTLGAAHPRPFHGRRTLPPSISATGSSP</sequence>
<evidence type="ECO:0000256" key="1">
    <source>
        <dbReference type="SAM" id="MobiDB-lite"/>
    </source>
</evidence>
<reference evidence="2" key="5">
    <citation type="journal article" date="2021" name="G3 (Bethesda)">
        <title>Aegilops tauschii genome assembly Aet v5.0 features greater sequence contiguity and improved annotation.</title>
        <authorList>
            <person name="Wang L."/>
            <person name="Zhu T."/>
            <person name="Rodriguez J.C."/>
            <person name="Deal K.R."/>
            <person name="Dubcovsky J."/>
            <person name="McGuire P.E."/>
            <person name="Lux T."/>
            <person name="Spannagl M."/>
            <person name="Mayer K.F.X."/>
            <person name="Baldrich P."/>
            <person name="Meyers B.C."/>
            <person name="Huo N."/>
            <person name="Gu Y.Q."/>
            <person name="Zhou H."/>
            <person name="Devos K.M."/>
            <person name="Bennetzen J.L."/>
            <person name="Unver T."/>
            <person name="Budak H."/>
            <person name="Gulick P.J."/>
            <person name="Galiba G."/>
            <person name="Kalapos B."/>
            <person name="Nelson D.R."/>
            <person name="Li P."/>
            <person name="You F.M."/>
            <person name="Luo M.C."/>
            <person name="Dvorak J."/>
        </authorList>
    </citation>
    <scope>NUCLEOTIDE SEQUENCE [LARGE SCALE GENOMIC DNA]</scope>
    <source>
        <strain evidence="2">cv. AL8/78</strain>
    </source>
</reference>
<dbReference type="AlphaFoldDB" id="A0A453AMW9"/>
<reference evidence="2" key="3">
    <citation type="journal article" date="2017" name="Nature">
        <title>Genome sequence of the progenitor of the wheat D genome Aegilops tauschii.</title>
        <authorList>
            <person name="Luo M.C."/>
            <person name="Gu Y.Q."/>
            <person name="Puiu D."/>
            <person name="Wang H."/>
            <person name="Twardziok S.O."/>
            <person name="Deal K.R."/>
            <person name="Huo N."/>
            <person name="Zhu T."/>
            <person name="Wang L."/>
            <person name="Wang Y."/>
            <person name="McGuire P.E."/>
            <person name="Liu S."/>
            <person name="Long H."/>
            <person name="Ramasamy R.K."/>
            <person name="Rodriguez J.C."/>
            <person name="Van S.L."/>
            <person name="Yuan L."/>
            <person name="Wang Z."/>
            <person name="Xia Z."/>
            <person name="Xiao L."/>
            <person name="Anderson O.D."/>
            <person name="Ouyang S."/>
            <person name="Liang Y."/>
            <person name="Zimin A.V."/>
            <person name="Pertea G."/>
            <person name="Qi P."/>
            <person name="Bennetzen J.L."/>
            <person name="Dai X."/>
            <person name="Dawson M.W."/>
            <person name="Muller H.G."/>
            <person name="Kugler K."/>
            <person name="Rivarola-Duarte L."/>
            <person name="Spannagl M."/>
            <person name="Mayer K.F.X."/>
            <person name="Lu F.H."/>
            <person name="Bevan M.W."/>
            <person name="Leroy P."/>
            <person name="Li P."/>
            <person name="You F.M."/>
            <person name="Sun Q."/>
            <person name="Liu Z."/>
            <person name="Lyons E."/>
            <person name="Wicker T."/>
            <person name="Salzberg S.L."/>
            <person name="Devos K.M."/>
            <person name="Dvorak J."/>
        </authorList>
    </citation>
    <scope>NUCLEOTIDE SEQUENCE [LARGE SCALE GENOMIC DNA]</scope>
    <source>
        <strain evidence="2">cv. AL8/78</strain>
    </source>
</reference>
<dbReference type="STRING" id="200361.A0A453AMW9"/>
<keyword evidence="3" id="KW-1185">Reference proteome</keyword>
<dbReference type="EnsemblPlants" id="AET2Gv20200900.1">
    <property type="protein sequence ID" value="AET2Gv20200900.1"/>
    <property type="gene ID" value="AET2Gv20200900"/>
</dbReference>
<feature type="region of interest" description="Disordered" evidence="1">
    <location>
        <begin position="250"/>
        <end position="273"/>
    </location>
</feature>
<protein>
    <submittedName>
        <fullName evidence="2">Uncharacterized protein</fullName>
    </submittedName>
</protein>